<gene>
    <name evidence="1" type="ORF">CY34DRAFT_809453</name>
</gene>
<accession>A0A0C9ZLF1</accession>
<evidence type="ECO:0000313" key="1">
    <source>
        <dbReference type="EMBL" id="KIK38325.1"/>
    </source>
</evidence>
<keyword evidence="2" id="KW-1185">Reference proteome</keyword>
<reference evidence="2" key="2">
    <citation type="submission" date="2015-01" db="EMBL/GenBank/DDBJ databases">
        <title>Evolutionary Origins and Diversification of the Mycorrhizal Mutualists.</title>
        <authorList>
            <consortium name="DOE Joint Genome Institute"/>
            <consortium name="Mycorrhizal Genomics Consortium"/>
            <person name="Kohler A."/>
            <person name="Kuo A."/>
            <person name="Nagy L.G."/>
            <person name="Floudas D."/>
            <person name="Copeland A."/>
            <person name="Barry K.W."/>
            <person name="Cichocki N."/>
            <person name="Veneault-Fourrey C."/>
            <person name="LaButti K."/>
            <person name="Lindquist E.A."/>
            <person name="Lipzen A."/>
            <person name="Lundell T."/>
            <person name="Morin E."/>
            <person name="Murat C."/>
            <person name="Riley R."/>
            <person name="Ohm R."/>
            <person name="Sun H."/>
            <person name="Tunlid A."/>
            <person name="Henrissat B."/>
            <person name="Grigoriev I.V."/>
            <person name="Hibbett D.S."/>
            <person name="Martin F."/>
        </authorList>
    </citation>
    <scope>NUCLEOTIDE SEQUENCE [LARGE SCALE GENOMIC DNA]</scope>
    <source>
        <strain evidence="2">UH-Slu-Lm8-n1</strain>
    </source>
</reference>
<sequence length="94" mass="10790">MHKELISIQACMRSNTIGGGLKLLRTLNFFKQLVLQLFTPQYDRFMKLGGPQHDTPFSNDRPSPHGGRLIICIPTYMLRWTTMHATMHVSMLAM</sequence>
<reference evidence="1 2" key="1">
    <citation type="submission" date="2014-04" db="EMBL/GenBank/DDBJ databases">
        <authorList>
            <consortium name="DOE Joint Genome Institute"/>
            <person name="Kuo A."/>
            <person name="Ruytinx J."/>
            <person name="Rineau F."/>
            <person name="Colpaert J."/>
            <person name="Kohler A."/>
            <person name="Nagy L.G."/>
            <person name="Floudas D."/>
            <person name="Copeland A."/>
            <person name="Barry K.W."/>
            <person name="Cichocki N."/>
            <person name="Veneault-Fourrey C."/>
            <person name="LaButti K."/>
            <person name="Lindquist E.A."/>
            <person name="Lipzen A."/>
            <person name="Lundell T."/>
            <person name="Morin E."/>
            <person name="Murat C."/>
            <person name="Sun H."/>
            <person name="Tunlid A."/>
            <person name="Henrissat B."/>
            <person name="Grigoriev I.V."/>
            <person name="Hibbett D.S."/>
            <person name="Martin F."/>
            <person name="Nordberg H.P."/>
            <person name="Cantor M.N."/>
            <person name="Hua S.X."/>
        </authorList>
    </citation>
    <scope>NUCLEOTIDE SEQUENCE [LARGE SCALE GENOMIC DNA]</scope>
    <source>
        <strain evidence="1 2">UH-Slu-Lm8-n1</strain>
    </source>
</reference>
<name>A0A0C9ZLF1_9AGAM</name>
<dbReference type="EMBL" id="KN835399">
    <property type="protein sequence ID" value="KIK38325.1"/>
    <property type="molecule type" value="Genomic_DNA"/>
</dbReference>
<dbReference type="Proteomes" id="UP000054485">
    <property type="component" value="Unassembled WGS sequence"/>
</dbReference>
<dbReference type="HOGENOM" id="CLU_2387645_0_0_1"/>
<protein>
    <submittedName>
        <fullName evidence="1">Uncharacterized protein</fullName>
    </submittedName>
</protein>
<dbReference type="InParanoid" id="A0A0C9ZLF1"/>
<evidence type="ECO:0000313" key="2">
    <source>
        <dbReference type="Proteomes" id="UP000054485"/>
    </source>
</evidence>
<proteinExistence type="predicted"/>
<dbReference type="AlphaFoldDB" id="A0A0C9ZLF1"/>
<organism evidence="1 2">
    <name type="scientific">Suillus luteus UH-Slu-Lm8-n1</name>
    <dbReference type="NCBI Taxonomy" id="930992"/>
    <lineage>
        <taxon>Eukaryota</taxon>
        <taxon>Fungi</taxon>
        <taxon>Dikarya</taxon>
        <taxon>Basidiomycota</taxon>
        <taxon>Agaricomycotina</taxon>
        <taxon>Agaricomycetes</taxon>
        <taxon>Agaricomycetidae</taxon>
        <taxon>Boletales</taxon>
        <taxon>Suillineae</taxon>
        <taxon>Suillaceae</taxon>
        <taxon>Suillus</taxon>
    </lineage>
</organism>